<feature type="coiled-coil region" evidence="5">
    <location>
        <begin position="433"/>
        <end position="474"/>
    </location>
</feature>
<dbReference type="Proteomes" id="UP000654345">
    <property type="component" value="Unassembled WGS sequence"/>
</dbReference>
<protein>
    <submittedName>
        <fullName evidence="8">DNA recombinase</fullName>
    </submittedName>
</protein>
<dbReference type="Pfam" id="PF00239">
    <property type="entry name" value="Resolvase"/>
    <property type="match status" value="1"/>
</dbReference>
<dbReference type="SMART" id="SM00857">
    <property type="entry name" value="Resolvase"/>
    <property type="match status" value="1"/>
</dbReference>
<dbReference type="EMBL" id="BNJG01000003">
    <property type="protein sequence ID" value="GHO58401.1"/>
    <property type="molecule type" value="Genomic_DNA"/>
</dbReference>
<reference evidence="8 9" key="1">
    <citation type="journal article" date="2021" name="Int. J. Syst. Evol. Microbiol.">
        <title>Reticulibacter mediterranei gen. nov., sp. nov., within the new family Reticulibacteraceae fam. nov., and Ktedonospora formicarum gen. nov., sp. nov., Ktedonobacter robiniae sp. nov., Dictyobacter formicarum sp. nov. and Dictyobacter arantiisoli sp. nov., belonging to the class Ktedonobacteria.</title>
        <authorList>
            <person name="Yabe S."/>
            <person name="Zheng Y."/>
            <person name="Wang C.M."/>
            <person name="Sakai Y."/>
            <person name="Abe K."/>
            <person name="Yokota A."/>
            <person name="Donadio S."/>
            <person name="Cavaletti L."/>
            <person name="Monciardini P."/>
        </authorList>
    </citation>
    <scope>NUCLEOTIDE SEQUENCE [LARGE SCALE GENOMIC DNA]</scope>
    <source>
        <strain evidence="8 9">SOSP1-30</strain>
    </source>
</reference>
<dbReference type="PANTHER" id="PTHR30461">
    <property type="entry name" value="DNA-INVERTASE FROM LAMBDOID PROPHAGE"/>
    <property type="match status" value="1"/>
</dbReference>
<evidence type="ECO:0000256" key="4">
    <source>
        <dbReference type="PROSITE-ProRule" id="PRU10137"/>
    </source>
</evidence>
<dbReference type="PROSITE" id="PS51736">
    <property type="entry name" value="RECOMBINASES_3"/>
    <property type="match status" value="1"/>
</dbReference>
<evidence type="ECO:0000259" key="7">
    <source>
        <dbReference type="PROSITE" id="PS51737"/>
    </source>
</evidence>
<keyword evidence="5" id="KW-0175">Coiled coil</keyword>
<name>A0ABQ3UZT5_9CHLR</name>
<dbReference type="InterPro" id="IPR050639">
    <property type="entry name" value="SSR_resolvase"/>
</dbReference>
<feature type="active site" description="O-(5'-phospho-DNA)-serine intermediate" evidence="4">
    <location>
        <position position="13"/>
    </location>
</feature>
<keyword evidence="2" id="KW-0238">DNA-binding</keyword>
<gene>
    <name evidence="8" type="ORF">KSB_68760</name>
</gene>
<evidence type="ECO:0000313" key="9">
    <source>
        <dbReference type="Proteomes" id="UP000654345"/>
    </source>
</evidence>
<keyword evidence="9" id="KW-1185">Reference proteome</keyword>
<keyword evidence="1" id="KW-0229">DNA integration</keyword>
<proteinExistence type="predicted"/>
<evidence type="ECO:0000256" key="5">
    <source>
        <dbReference type="SAM" id="Coils"/>
    </source>
</evidence>
<organism evidence="8 9">
    <name type="scientific">Ktedonobacter robiniae</name>
    <dbReference type="NCBI Taxonomy" id="2778365"/>
    <lineage>
        <taxon>Bacteria</taxon>
        <taxon>Bacillati</taxon>
        <taxon>Chloroflexota</taxon>
        <taxon>Ktedonobacteria</taxon>
        <taxon>Ktedonobacterales</taxon>
        <taxon>Ktedonobacteraceae</taxon>
        <taxon>Ktedonobacter</taxon>
    </lineage>
</organism>
<dbReference type="PROSITE" id="PS00397">
    <property type="entry name" value="RECOMBINASES_1"/>
    <property type="match status" value="1"/>
</dbReference>
<evidence type="ECO:0000259" key="6">
    <source>
        <dbReference type="PROSITE" id="PS51736"/>
    </source>
</evidence>
<dbReference type="Pfam" id="PF13408">
    <property type="entry name" value="Zn_ribbon_recom"/>
    <property type="match status" value="1"/>
</dbReference>
<dbReference type="InterPro" id="IPR025827">
    <property type="entry name" value="Zn_ribbon_recom_dom"/>
</dbReference>
<dbReference type="InterPro" id="IPR006119">
    <property type="entry name" value="Resolv_N"/>
</dbReference>
<dbReference type="InterPro" id="IPR011109">
    <property type="entry name" value="DNA_bind_recombinase_dom"/>
</dbReference>
<dbReference type="RefSeq" id="WP_201374697.1">
    <property type="nucleotide sequence ID" value="NZ_BNJG01000003.1"/>
</dbReference>
<dbReference type="Gene3D" id="3.40.50.1390">
    <property type="entry name" value="Resolvase, N-terminal catalytic domain"/>
    <property type="match status" value="1"/>
</dbReference>
<evidence type="ECO:0000256" key="1">
    <source>
        <dbReference type="ARBA" id="ARBA00022908"/>
    </source>
</evidence>
<keyword evidence="3" id="KW-0233">DNA recombination</keyword>
<evidence type="ECO:0000256" key="2">
    <source>
        <dbReference type="ARBA" id="ARBA00023125"/>
    </source>
</evidence>
<accession>A0ABQ3UZT5</accession>
<dbReference type="Pfam" id="PF07508">
    <property type="entry name" value="Recombinase"/>
    <property type="match status" value="1"/>
</dbReference>
<evidence type="ECO:0000256" key="3">
    <source>
        <dbReference type="ARBA" id="ARBA00023172"/>
    </source>
</evidence>
<dbReference type="CDD" id="cd00338">
    <property type="entry name" value="Ser_Recombinase"/>
    <property type="match status" value="1"/>
</dbReference>
<evidence type="ECO:0000313" key="8">
    <source>
        <dbReference type="EMBL" id="GHO58401.1"/>
    </source>
</evidence>
<dbReference type="SUPFAM" id="SSF53041">
    <property type="entry name" value="Resolvase-like"/>
    <property type="match status" value="1"/>
</dbReference>
<dbReference type="InterPro" id="IPR038109">
    <property type="entry name" value="DNA_bind_recomb_sf"/>
</dbReference>
<sequence length="552" mass="63837">MNERQVALYARVSSEQQAEAKTIASQLDEIRDRIAADGIDLATVLEFVDEGYSGSTLVRPALERLRDVAAAGGMDRVYVHCPDRLARNYAYQVLLVEELTHQGVEVIFLNRPLGQTPEDQLLLQVQGVIAEYERAKFLERSRRGKRHAAQEGRVGILCHAPYGYRYVSKQGGGGEARYEIVWDEARVVQQVYTWVGQDRCSINEVCRRLHQAGIRTRTGKDYWDHKTVWDMLKNPAYKGEAAWGKTRWVPNGPRLRVPRNKPAQPRRPFWGKDAPKEEWIIIPVPALIDPAIFDAVQEQLEENRRRARIPQKGSRYLLQGVLVCAQCGYAYHGCTNDERNAYYRCSGSMHHTRFGGKRHCWNRELRMDETDMVVWQEVCHLLEEPERLAQEYRRRLQAPQKPHEPEGLDAQMGKLRRGIARLIDSYAEGFIDKQEFESRVTRMRERLHHLEEQLQRLKEEAAGEDELRAILERLETFAARVNEGLSDADFQTRREIIRALVKRVEIDEQQIRVVFRISPLASAPPFDGASLNLHHWGRRVLEIPFQSHGRTL</sequence>
<dbReference type="Gene3D" id="3.90.1750.20">
    <property type="entry name" value="Putative Large Serine Recombinase, Chain B, Domain 2"/>
    <property type="match status" value="1"/>
</dbReference>
<dbReference type="PANTHER" id="PTHR30461:SF23">
    <property type="entry name" value="DNA RECOMBINASE-RELATED"/>
    <property type="match status" value="1"/>
</dbReference>
<dbReference type="InterPro" id="IPR036162">
    <property type="entry name" value="Resolvase-like_N_sf"/>
</dbReference>
<feature type="domain" description="Recombinase" evidence="7">
    <location>
        <begin position="161"/>
        <end position="306"/>
    </location>
</feature>
<dbReference type="PROSITE" id="PS51737">
    <property type="entry name" value="RECOMBINASE_DNA_BIND"/>
    <property type="match status" value="1"/>
</dbReference>
<feature type="domain" description="Resolvase/invertase-type recombinase catalytic" evidence="6">
    <location>
        <begin position="5"/>
        <end position="152"/>
    </location>
</feature>
<dbReference type="InterPro" id="IPR006118">
    <property type="entry name" value="Recombinase_CS"/>
</dbReference>
<comment type="caution">
    <text evidence="8">The sequence shown here is derived from an EMBL/GenBank/DDBJ whole genome shotgun (WGS) entry which is preliminary data.</text>
</comment>